<organism evidence="2 3">
    <name type="scientific">Gymnopus androsaceus JB14</name>
    <dbReference type="NCBI Taxonomy" id="1447944"/>
    <lineage>
        <taxon>Eukaryota</taxon>
        <taxon>Fungi</taxon>
        <taxon>Dikarya</taxon>
        <taxon>Basidiomycota</taxon>
        <taxon>Agaricomycotina</taxon>
        <taxon>Agaricomycetes</taxon>
        <taxon>Agaricomycetidae</taxon>
        <taxon>Agaricales</taxon>
        <taxon>Marasmiineae</taxon>
        <taxon>Omphalotaceae</taxon>
        <taxon>Gymnopus</taxon>
    </lineage>
</organism>
<feature type="region of interest" description="Disordered" evidence="1">
    <location>
        <begin position="802"/>
        <end position="990"/>
    </location>
</feature>
<sequence length="1118" mass="123120">MSGITEQESEGEGKTRQSDLFFKSGREDKAKRKQHCFEGRMTTGAIYNQMIHTSTTKVNNGSRKLNTTKAVASKGNAQSCKGGAKTRLTNAQNTELKHALGEYFNVLDENDVIKLPSRKHVNKDCQTYSKEKRAELLNGPTFADLDNEQLALAAKMIKLAFNNYRKQSFKEAWATIHATDEAAPVVDEGASSLAAAIPVLDKLCSGITDWEVFLEEYGELIGGWRKMVLSEQMESSGTLNGAAIYQEVQKEVWTLLPLTTREEFKEKARVINSNTLKNQNNFLKFTRCSHMSMAEGGWLGKRSIMVTFLICEDEDEGGNEVAKAYSKGVKIPGHAELMDGLSTILGKMVVLSTLPESEKILKIPKNLNGKVVLPLFNPTGMPLELLQDTLKALFRDAWDDVYGQPTLDMPGPPWLAIEQNPEDFYACDGLCVPLRMPETMTREELVKLVKQLSIIPLESNNHFCFFSKEVIEGNMWERQVKEEDESRAGEEMAMMGDVSHSTDGTREDTPLSEKQIVSIESSSTAWLPTTATPMGAYLPTTNTSSAHGNDIFSLLLRQHTPNGITPTHPNSKDGTREDTPLSEKQIVSIESSLMAWPPTTATPMGAYLPTTNTSCAHGNDTFLLLSRQHTPNGITPTHPDSKDGTQEDTLLSKEGMVSDTPTMVTPMYPNSNHQPPPPMRIRNSSLLYGAVDFAAYTAAEEMLHGLPDASCSAYQANAGQWDSNFQQGWQESQHNGVGWSPDVAMSDIEEPKATFGWERLNANLSNNWINHPFPNQLSLPSASSFVPYEQINSAYNSLHGSSENGCEMVPSESYHHGSSENGDEMVPSESYNHGSSENGGMMVPSESYKHGSSENVSESFHHSSSENGGEMVPSESYDHGSSENGGMTVPSESYEHGSSINGCKTVPSESYDHGSSKNGGMMVPSESYKHGSSENGGEMVPSESYDHGGMTVSSESYKHGSSENVSESFHHGSSKNGGVMVPAPAPPAPIPSFPPYEQTSPTIPNPHSFRDKANSSQVHYESYEGMHRELDPMEEGMLNIAGPKKQHYYVNGIPVRRNGVPCGTWKGYAVLDAFDNTRVLTCLMEIEEWVHLQGKVVKLYDRYNNPNGELSRKDYVLY</sequence>
<accession>A0A6A4HMU4</accession>
<dbReference type="EMBL" id="ML769475">
    <property type="protein sequence ID" value="KAE9398931.1"/>
    <property type="molecule type" value="Genomic_DNA"/>
</dbReference>
<feature type="compositionally biased region" description="Polar residues" evidence="1">
    <location>
        <begin position="829"/>
        <end position="838"/>
    </location>
</feature>
<keyword evidence="3" id="KW-1185">Reference proteome</keyword>
<reference evidence="2" key="1">
    <citation type="journal article" date="2019" name="Environ. Microbiol.">
        <title>Fungal ecological strategies reflected in gene transcription - a case study of two litter decomposers.</title>
        <authorList>
            <person name="Barbi F."/>
            <person name="Kohler A."/>
            <person name="Barry K."/>
            <person name="Baskaran P."/>
            <person name="Daum C."/>
            <person name="Fauchery L."/>
            <person name="Ihrmark K."/>
            <person name="Kuo A."/>
            <person name="LaButti K."/>
            <person name="Lipzen A."/>
            <person name="Morin E."/>
            <person name="Grigoriev I.V."/>
            <person name="Henrissat B."/>
            <person name="Lindahl B."/>
            <person name="Martin F."/>
        </authorList>
    </citation>
    <scope>NUCLEOTIDE SEQUENCE</scope>
    <source>
        <strain evidence="2">JB14</strain>
    </source>
</reference>
<dbReference type="Proteomes" id="UP000799118">
    <property type="component" value="Unassembled WGS sequence"/>
</dbReference>
<dbReference type="AlphaFoldDB" id="A0A6A4HMU4"/>
<evidence type="ECO:0000313" key="2">
    <source>
        <dbReference type="EMBL" id="KAE9398931.1"/>
    </source>
</evidence>
<feature type="region of interest" description="Disordered" evidence="1">
    <location>
        <begin position="1"/>
        <end position="25"/>
    </location>
</feature>
<evidence type="ECO:0000256" key="1">
    <source>
        <dbReference type="SAM" id="MobiDB-lite"/>
    </source>
</evidence>
<proteinExistence type="predicted"/>
<gene>
    <name evidence="2" type="ORF">BT96DRAFT_939742</name>
</gene>
<name>A0A6A4HMU4_9AGAR</name>
<evidence type="ECO:0000313" key="3">
    <source>
        <dbReference type="Proteomes" id="UP000799118"/>
    </source>
</evidence>
<protein>
    <submittedName>
        <fullName evidence="2">Uncharacterized protein</fullName>
    </submittedName>
</protein>